<dbReference type="InterPro" id="IPR013785">
    <property type="entry name" value="Aldolase_TIM"/>
</dbReference>
<keyword evidence="6 8" id="KW-0704">Schiff base</keyword>
<gene>
    <name evidence="8" type="primary">thiG</name>
    <name evidence="10" type="ORF">I9W95_05945</name>
</gene>
<reference evidence="10 11" key="1">
    <citation type="submission" date="2020-12" db="EMBL/GenBank/DDBJ databases">
        <title>Novel Thalassolituus-related marine hydrocarbonoclastic bacteria mediated algae-derived hydrocarbons mineralization in twilight zone of the northern South China Sea.</title>
        <authorList>
            <person name="Dong C."/>
        </authorList>
    </citation>
    <scope>NUCLEOTIDE SEQUENCE [LARGE SCALE GENOMIC DNA]</scope>
    <source>
        <strain evidence="10 11">IMCC1826</strain>
    </source>
</reference>
<dbReference type="Pfam" id="PF05690">
    <property type="entry name" value="ThiG"/>
    <property type="match status" value="1"/>
</dbReference>
<keyword evidence="8" id="KW-0963">Cytoplasm</keyword>
<name>A0ABS7ZN68_9GAMM</name>
<sequence>MDAFTIGAEKISSRLWLGSSLYPSPKVMGDAIQAASPGFVTVSLRRQSAMQLRQQVSEHGHWHILLQAVATSGSRLLPNTAGCHSAAEAVNLAQLARELFATRWIKLEVIGDDYTLQPHPLQLVEAARELIAQDFIVLPYCTDDLVLCSTLLELGCPAVMPWGAPIGTGRGLMNIYQLKTLRQRLADATLIIDAGIGKPSQAMAAMELGYDAVLLNTAVARAHDPVSMASAFRQAVDAGHMAYQAGLMVEREQAVASTPDIGKPFWQQAEVRL</sequence>
<dbReference type="CDD" id="cd04728">
    <property type="entry name" value="ThiG"/>
    <property type="match status" value="1"/>
</dbReference>
<evidence type="ECO:0000256" key="2">
    <source>
        <dbReference type="ARBA" id="ARBA00004948"/>
    </source>
</evidence>
<comment type="caution">
    <text evidence="10">The sequence shown here is derived from an EMBL/GenBank/DDBJ whole genome shotgun (WGS) entry which is preliminary data.</text>
</comment>
<dbReference type="EMBL" id="JAEDAH010000027">
    <property type="protein sequence ID" value="MCA6063148.1"/>
    <property type="molecule type" value="Genomic_DNA"/>
</dbReference>
<evidence type="ECO:0000256" key="8">
    <source>
        <dbReference type="HAMAP-Rule" id="MF_00443"/>
    </source>
</evidence>
<organism evidence="10 11">
    <name type="scientific">Thalassolituus marinus</name>
    <dbReference type="NCBI Taxonomy" id="671053"/>
    <lineage>
        <taxon>Bacteria</taxon>
        <taxon>Pseudomonadati</taxon>
        <taxon>Pseudomonadota</taxon>
        <taxon>Gammaproteobacteria</taxon>
        <taxon>Oceanospirillales</taxon>
        <taxon>Oceanospirillaceae</taxon>
        <taxon>Thalassolituus</taxon>
    </lineage>
</organism>
<comment type="subunit">
    <text evidence="8">Homotetramer. Forms heterodimers with either ThiH or ThiS.</text>
</comment>
<proteinExistence type="inferred from homology"/>
<evidence type="ECO:0000256" key="1">
    <source>
        <dbReference type="ARBA" id="ARBA00002834"/>
    </source>
</evidence>
<evidence type="ECO:0000256" key="4">
    <source>
        <dbReference type="ARBA" id="ARBA00022679"/>
    </source>
</evidence>
<dbReference type="RefSeq" id="WP_225672847.1">
    <property type="nucleotide sequence ID" value="NZ_JAEDAH010000027.1"/>
</dbReference>
<comment type="pathway">
    <text evidence="2 8">Cofactor biosynthesis; thiamine diphosphate biosynthesis.</text>
</comment>
<protein>
    <recommendedName>
        <fullName evidence="3 8">Thiazole synthase</fullName>
        <ecNumber evidence="3 8">2.8.1.10</ecNumber>
    </recommendedName>
</protein>
<comment type="function">
    <text evidence="1 8">Catalyzes the rearrangement of 1-deoxy-D-xylulose 5-phosphate (DXP) to produce the thiazole phosphate moiety of thiamine. Sulfur is provided by the thiocarboxylate moiety of the carrier protein ThiS. In vitro, sulfur can be provided by H(2)S.</text>
</comment>
<feature type="binding site" evidence="8">
    <location>
        <begin position="194"/>
        <end position="195"/>
    </location>
    <ligand>
        <name>1-deoxy-D-xylulose 5-phosphate</name>
        <dbReference type="ChEBI" id="CHEBI:57792"/>
    </ligand>
</feature>
<dbReference type="Gene3D" id="3.20.20.70">
    <property type="entry name" value="Aldolase class I"/>
    <property type="match status" value="1"/>
</dbReference>
<dbReference type="Proteomes" id="UP000714380">
    <property type="component" value="Unassembled WGS sequence"/>
</dbReference>
<feature type="domain" description="Thiazole synthase ThiG" evidence="9">
    <location>
        <begin position="6"/>
        <end position="259"/>
    </location>
</feature>
<evidence type="ECO:0000256" key="3">
    <source>
        <dbReference type="ARBA" id="ARBA00011960"/>
    </source>
</evidence>
<feature type="binding site" evidence="8">
    <location>
        <begin position="216"/>
        <end position="217"/>
    </location>
    <ligand>
        <name>1-deoxy-D-xylulose 5-phosphate</name>
        <dbReference type="ChEBI" id="CHEBI:57792"/>
    </ligand>
</feature>
<comment type="catalytic activity">
    <reaction evidence="7 8">
        <text>[ThiS sulfur-carrier protein]-C-terminal-Gly-aminoethanethioate + 2-iminoacetate + 1-deoxy-D-xylulose 5-phosphate = [ThiS sulfur-carrier protein]-C-terminal Gly-Gly + 2-[(2R,5Z)-2-carboxy-4-methylthiazol-5(2H)-ylidene]ethyl phosphate + 2 H2O + H(+)</text>
        <dbReference type="Rhea" id="RHEA:26297"/>
        <dbReference type="Rhea" id="RHEA-COMP:12909"/>
        <dbReference type="Rhea" id="RHEA-COMP:19908"/>
        <dbReference type="ChEBI" id="CHEBI:15377"/>
        <dbReference type="ChEBI" id="CHEBI:15378"/>
        <dbReference type="ChEBI" id="CHEBI:57792"/>
        <dbReference type="ChEBI" id="CHEBI:62899"/>
        <dbReference type="ChEBI" id="CHEBI:77846"/>
        <dbReference type="ChEBI" id="CHEBI:90778"/>
        <dbReference type="ChEBI" id="CHEBI:232372"/>
        <dbReference type="EC" id="2.8.1.10"/>
    </reaction>
</comment>
<dbReference type="EC" id="2.8.1.10" evidence="3 8"/>
<accession>A0ABS7ZN68</accession>
<feature type="active site" description="Schiff-base intermediate with DXP" evidence="8">
    <location>
        <position position="106"/>
    </location>
</feature>
<evidence type="ECO:0000256" key="7">
    <source>
        <dbReference type="ARBA" id="ARBA00049897"/>
    </source>
</evidence>
<dbReference type="InterPro" id="IPR008867">
    <property type="entry name" value="ThiG"/>
</dbReference>
<dbReference type="PANTHER" id="PTHR34266">
    <property type="entry name" value="THIAZOLE SYNTHASE"/>
    <property type="match status" value="1"/>
</dbReference>
<keyword evidence="5 8" id="KW-0784">Thiamine biosynthesis</keyword>
<comment type="subcellular location">
    <subcellularLocation>
        <location evidence="8">Cytoplasm</location>
    </subcellularLocation>
</comment>
<dbReference type="PANTHER" id="PTHR34266:SF2">
    <property type="entry name" value="THIAZOLE SYNTHASE"/>
    <property type="match status" value="1"/>
</dbReference>
<evidence type="ECO:0000313" key="10">
    <source>
        <dbReference type="EMBL" id="MCA6063148.1"/>
    </source>
</evidence>
<comment type="similarity">
    <text evidence="8">Belongs to the ThiG family.</text>
</comment>
<dbReference type="HAMAP" id="MF_00443">
    <property type="entry name" value="ThiG"/>
    <property type="match status" value="1"/>
</dbReference>
<keyword evidence="4 8" id="KW-0808">Transferase</keyword>
<keyword evidence="11" id="KW-1185">Reference proteome</keyword>
<dbReference type="InterPro" id="IPR033983">
    <property type="entry name" value="Thiazole_synthase_ThiG"/>
</dbReference>
<evidence type="ECO:0000259" key="9">
    <source>
        <dbReference type="Pfam" id="PF05690"/>
    </source>
</evidence>
<evidence type="ECO:0000256" key="6">
    <source>
        <dbReference type="ARBA" id="ARBA00023270"/>
    </source>
</evidence>
<dbReference type="SUPFAM" id="SSF110399">
    <property type="entry name" value="ThiG-like"/>
    <property type="match status" value="1"/>
</dbReference>
<evidence type="ECO:0000256" key="5">
    <source>
        <dbReference type="ARBA" id="ARBA00022977"/>
    </source>
</evidence>
<evidence type="ECO:0000313" key="11">
    <source>
        <dbReference type="Proteomes" id="UP000714380"/>
    </source>
</evidence>
<feature type="binding site" evidence="8">
    <location>
        <position position="167"/>
    </location>
    <ligand>
        <name>1-deoxy-D-xylulose 5-phosphate</name>
        <dbReference type="ChEBI" id="CHEBI:57792"/>
    </ligand>
</feature>